<reference evidence="2" key="1">
    <citation type="submission" date="2020-05" db="EMBL/GenBank/DDBJ databases">
        <authorList>
            <person name="Chiriac C."/>
            <person name="Salcher M."/>
            <person name="Ghai R."/>
            <person name="Kavagutti S V."/>
        </authorList>
    </citation>
    <scope>NUCLEOTIDE SEQUENCE</scope>
</reference>
<feature type="region of interest" description="Disordered" evidence="1">
    <location>
        <begin position="119"/>
        <end position="147"/>
    </location>
</feature>
<name>A0A6J6DTX0_9ZZZZ</name>
<feature type="compositionally biased region" description="Polar residues" evidence="1">
    <location>
        <begin position="132"/>
        <end position="143"/>
    </location>
</feature>
<feature type="region of interest" description="Disordered" evidence="1">
    <location>
        <begin position="156"/>
        <end position="175"/>
    </location>
</feature>
<dbReference type="AlphaFoldDB" id="A0A6J6DTX0"/>
<proteinExistence type="predicted"/>
<accession>A0A6J6DTX0</accession>
<gene>
    <name evidence="2" type="ORF">UFOPK1591_01125</name>
</gene>
<sequence>MQVAVDELVHAVVESRTEKHALAVGRCRIQNARDNRQEAEVGHVVGLVENGDLNRVEKEQLLLHEVFESTGRRDDDVHAFFQGGDLTVLRDATKDDRGLQLVGRSQRLESRVNLRRELASRRKNQSDGMPRATTTARQGCSQSCRHRDAERKRLARTGLSTTENVSPGQGVRKGVDLNGERSINARLLENRDERSWHTKCAKWVCRQRGIPSMCFPCAPS</sequence>
<evidence type="ECO:0000256" key="1">
    <source>
        <dbReference type="SAM" id="MobiDB-lite"/>
    </source>
</evidence>
<feature type="compositionally biased region" description="Polar residues" evidence="1">
    <location>
        <begin position="158"/>
        <end position="167"/>
    </location>
</feature>
<dbReference type="AntiFam" id="ANF00149">
    <property type="entry name" value="Shadow ORF (opposite cshA)"/>
</dbReference>
<organism evidence="2">
    <name type="scientific">freshwater metagenome</name>
    <dbReference type="NCBI Taxonomy" id="449393"/>
    <lineage>
        <taxon>unclassified sequences</taxon>
        <taxon>metagenomes</taxon>
        <taxon>ecological metagenomes</taxon>
    </lineage>
</organism>
<protein>
    <submittedName>
        <fullName evidence="2">Unannotated protein</fullName>
    </submittedName>
</protein>
<dbReference type="EMBL" id="CAEZTD010000095">
    <property type="protein sequence ID" value="CAB4567660.1"/>
    <property type="molecule type" value="Genomic_DNA"/>
</dbReference>
<evidence type="ECO:0000313" key="2">
    <source>
        <dbReference type="EMBL" id="CAB4567660.1"/>
    </source>
</evidence>